<dbReference type="AlphaFoldDB" id="A0A9P4SJR5"/>
<protein>
    <submittedName>
        <fullName evidence="2">Uncharacterized protein</fullName>
    </submittedName>
</protein>
<evidence type="ECO:0000313" key="2">
    <source>
        <dbReference type="EMBL" id="KAF2843544.1"/>
    </source>
</evidence>
<keyword evidence="3" id="KW-1185">Reference proteome</keyword>
<organism evidence="2 3">
    <name type="scientific">Patellaria atrata CBS 101060</name>
    <dbReference type="NCBI Taxonomy" id="1346257"/>
    <lineage>
        <taxon>Eukaryota</taxon>
        <taxon>Fungi</taxon>
        <taxon>Dikarya</taxon>
        <taxon>Ascomycota</taxon>
        <taxon>Pezizomycotina</taxon>
        <taxon>Dothideomycetes</taxon>
        <taxon>Dothideomycetes incertae sedis</taxon>
        <taxon>Patellariales</taxon>
        <taxon>Patellariaceae</taxon>
        <taxon>Patellaria</taxon>
    </lineage>
</organism>
<dbReference type="EMBL" id="MU006089">
    <property type="protein sequence ID" value="KAF2843544.1"/>
    <property type="molecule type" value="Genomic_DNA"/>
</dbReference>
<gene>
    <name evidence="2" type="ORF">M501DRAFT_1028331</name>
</gene>
<dbReference type="Proteomes" id="UP000799429">
    <property type="component" value="Unassembled WGS sequence"/>
</dbReference>
<feature type="compositionally biased region" description="Basic and acidic residues" evidence="1">
    <location>
        <begin position="135"/>
        <end position="168"/>
    </location>
</feature>
<sequence length="201" mass="22408">MGVPIALLRAIFTSKGKTVRVTKVEICRVDAHGIIFPPLRGGHGTSAALNLGPEIWGLFAPSGNRPRGCRDMPSGNDHWATPGDVIEPMERTKKIAGVAAISTVPRNSYLDSNFTKRDLVARLSGFEVTLQSTRDSSDGEHSTWRKFEEGESEKEGRTVEEEEHLSHERTDDNRKLINYIFISIFICTYLIPNNTPNDEAW</sequence>
<proteinExistence type="predicted"/>
<feature type="region of interest" description="Disordered" evidence="1">
    <location>
        <begin position="133"/>
        <end position="168"/>
    </location>
</feature>
<evidence type="ECO:0000256" key="1">
    <source>
        <dbReference type="SAM" id="MobiDB-lite"/>
    </source>
</evidence>
<reference evidence="2" key="1">
    <citation type="journal article" date="2020" name="Stud. Mycol.">
        <title>101 Dothideomycetes genomes: a test case for predicting lifestyles and emergence of pathogens.</title>
        <authorList>
            <person name="Haridas S."/>
            <person name="Albert R."/>
            <person name="Binder M."/>
            <person name="Bloem J."/>
            <person name="Labutti K."/>
            <person name="Salamov A."/>
            <person name="Andreopoulos B."/>
            <person name="Baker S."/>
            <person name="Barry K."/>
            <person name="Bills G."/>
            <person name="Bluhm B."/>
            <person name="Cannon C."/>
            <person name="Castanera R."/>
            <person name="Culley D."/>
            <person name="Daum C."/>
            <person name="Ezra D."/>
            <person name="Gonzalez J."/>
            <person name="Henrissat B."/>
            <person name="Kuo A."/>
            <person name="Liang C."/>
            <person name="Lipzen A."/>
            <person name="Lutzoni F."/>
            <person name="Magnuson J."/>
            <person name="Mondo S."/>
            <person name="Nolan M."/>
            <person name="Ohm R."/>
            <person name="Pangilinan J."/>
            <person name="Park H.-J."/>
            <person name="Ramirez L."/>
            <person name="Alfaro M."/>
            <person name="Sun H."/>
            <person name="Tritt A."/>
            <person name="Yoshinaga Y."/>
            <person name="Zwiers L.-H."/>
            <person name="Turgeon B."/>
            <person name="Goodwin S."/>
            <person name="Spatafora J."/>
            <person name="Crous P."/>
            <person name="Grigoriev I."/>
        </authorList>
    </citation>
    <scope>NUCLEOTIDE SEQUENCE</scope>
    <source>
        <strain evidence="2">CBS 101060</strain>
    </source>
</reference>
<comment type="caution">
    <text evidence="2">The sequence shown here is derived from an EMBL/GenBank/DDBJ whole genome shotgun (WGS) entry which is preliminary data.</text>
</comment>
<evidence type="ECO:0000313" key="3">
    <source>
        <dbReference type="Proteomes" id="UP000799429"/>
    </source>
</evidence>
<name>A0A9P4SJR5_9PEZI</name>
<accession>A0A9P4SJR5</accession>